<dbReference type="EMBL" id="LAZR01010885">
    <property type="protein sequence ID" value="KKM64513.1"/>
    <property type="molecule type" value="Genomic_DNA"/>
</dbReference>
<name>A0A0F9J4Q0_9ZZZZ</name>
<accession>A0A0F9J4Q0</accession>
<evidence type="ECO:0000256" key="1">
    <source>
        <dbReference type="SAM" id="MobiDB-lite"/>
    </source>
</evidence>
<feature type="region of interest" description="Disordered" evidence="1">
    <location>
        <begin position="1"/>
        <end position="22"/>
    </location>
</feature>
<evidence type="ECO:0000313" key="2">
    <source>
        <dbReference type="EMBL" id="KKM64513.1"/>
    </source>
</evidence>
<organism evidence="2">
    <name type="scientific">marine sediment metagenome</name>
    <dbReference type="NCBI Taxonomy" id="412755"/>
    <lineage>
        <taxon>unclassified sequences</taxon>
        <taxon>metagenomes</taxon>
        <taxon>ecological metagenomes</taxon>
    </lineage>
</organism>
<gene>
    <name evidence="2" type="ORF">LCGC14_1500620</name>
</gene>
<dbReference type="AlphaFoldDB" id="A0A0F9J4Q0"/>
<comment type="caution">
    <text evidence="2">The sequence shown here is derived from an EMBL/GenBank/DDBJ whole genome shotgun (WGS) entry which is preliminary data.</text>
</comment>
<protein>
    <submittedName>
        <fullName evidence="2">Uncharacterized protein</fullName>
    </submittedName>
</protein>
<proteinExistence type="predicted"/>
<sequence length="67" mass="7173">MPGQYARDQDIGKTTETPGTPVTVTNLSEVTVVVDNAKDVTEDTLAELKKIRRGTEIIGGQDIGEVT</sequence>
<reference evidence="2" key="1">
    <citation type="journal article" date="2015" name="Nature">
        <title>Complex archaea that bridge the gap between prokaryotes and eukaryotes.</title>
        <authorList>
            <person name="Spang A."/>
            <person name="Saw J.H."/>
            <person name="Jorgensen S.L."/>
            <person name="Zaremba-Niedzwiedzka K."/>
            <person name="Martijn J."/>
            <person name="Lind A.E."/>
            <person name="van Eijk R."/>
            <person name="Schleper C."/>
            <person name="Guy L."/>
            <person name="Ettema T.J."/>
        </authorList>
    </citation>
    <scope>NUCLEOTIDE SEQUENCE</scope>
</reference>